<comment type="caution">
    <text evidence="1">The sequence shown here is derived from an EMBL/GenBank/DDBJ whole genome shotgun (WGS) entry which is preliminary data.</text>
</comment>
<accession>A0ABT5FEI5</accession>
<evidence type="ECO:0000313" key="2">
    <source>
        <dbReference type="Proteomes" id="UP001528411"/>
    </source>
</evidence>
<dbReference type="RefSeq" id="WP_272181278.1">
    <property type="nucleotide sequence ID" value="NZ_JAQOMS010000002.1"/>
</dbReference>
<name>A0ABT5FEI5_9GAMM</name>
<keyword evidence="2" id="KW-1185">Reference proteome</keyword>
<evidence type="ECO:0008006" key="3">
    <source>
        <dbReference type="Google" id="ProtNLM"/>
    </source>
</evidence>
<dbReference type="Proteomes" id="UP001528411">
    <property type="component" value="Unassembled WGS sequence"/>
</dbReference>
<dbReference type="SUPFAM" id="SSF53187">
    <property type="entry name" value="Zn-dependent exopeptidases"/>
    <property type="match status" value="1"/>
</dbReference>
<evidence type="ECO:0000313" key="1">
    <source>
        <dbReference type="EMBL" id="MDC2889966.1"/>
    </source>
</evidence>
<dbReference type="Gene3D" id="3.40.630.10">
    <property type="entry name" value="Zn peptidases"/>
    <property type="match status" value="1"/>
</dbReference>
<gene>
    <name evidence="1" type="ORF">PN838_15850</name>
</gene>
<organism evidence="1 2">
    <name type="scientific">Psychrosphaera algicola</name>
    <dbReference type="NCBI Taxonomy" id="3023714"/>
    <lineage>
        <taxon>Bacteria</taxon>
        <taxon>Pseudomonadati</taxon>
        <taxon>Pseudomonadota</taxon>
        <taxon>Gammaproteobacteria</taxon>
        <taxon>Alteromonadales</taxon>
        <taxon>Pseudoalteromonadaceae</taxon>
        <taxon>Psychrosphaera</taxon>
    </lineage>
</organism>
<protein>
    <recommendedName>
        <fullName evidence="3">Succinyl-diaminopimelate desuccinylase</fullName>
    </recommendedName>
</protein>
<reference evidence="1 2" key="1">
    <citation type="submission" date="2023-01" db="EMBL/GenBank/DDBJ databases">
        <title>Psychrosphaera sp. nov., isolated from marine algae.</title>
        <authorList>
            <person name="Bayburt H."/>
            <person name="Choi B.J."/>
            <person name="Kim J.M."/>
            <person name="Choi D.G."/>
            <person name="Jeon C.O."/>
        </authorList>
    </citation>
    <scope>NUCLEOTIDE SEQUENCE [LARGE SCALE GENOMIC DNA]</scope>
    <source>
        <strain evidence="1 2">G1-22</strain>
    </source>
</reference>
<proteinExistence type="predicted"/>
<dbReference type="EMBL" id="JAQOMS010000002">
    <property type="protein sequence ID" value="MDC2889966.1"/>
    <property type="molecule type" value="Genomic_DNA"/>
</dbReference>
<sequence length="73" mass="8438">MQTQTVMDQPKFDLDQTMEHLVQLIHRPSITPNDAGCQQYLSRVFQRLGMQCHAFEVEGFLTLLPRLVKAKHA</sequence>